<dbReference type="Proteomes" id="UP000596938">
    <property type="component" value="Unassembled WGS sequence"/>
</dbReference>
<sequence length="159" mass="17463">MSPVRVQRQRRKGFKMPDGAVYVGRGTRFGNPWKVERFTPVPGDTKEYAAVLRGYRGVDHVHPFDHYREAAQRAVAGYHVHLTRGEGPTADEIATLKGKDLACWCAPGMPCHADILLKLANPEQHDEGGVLPSGLSQVANETGQPEAILAPQQWAEVAK</sequence>
<evidence type="ECO:0000259" key="1">
    <source>
        <dbReference type="Pfam" id="PF14216"/>
    </source>
</evidence>
<evidence type="ECO:0000313" key="2">
    <source>
        <dbReference type="EMBL" id="GGH10237.1"/>
    </source>
</evidence>
<dbReference type="EMBL" id="BMKU01000019">
    <property type="protein sequence ID" value="GGH10237.1"/>
    <property type="molecule type" value="Genomic_DNA"/>
</dbReference>
<accession>A0ABQ1Y2C6</accession>
<dbReference type="Pfam" id="PF14216">
    <property type="entry name" value="DUF4326"/>
    <property type="match status" value="1"/>
</dbReference>
<dbReference type="InterPro" id="IPR025475">
    <property type="entry name" value="DUF4326"/>
</dbReference>
<organism evidence="2 3">
    <name type="scientific">Pseudarthrobacter polychromogenes</name>
    <dbReference type="NCBI Taxonomy" id="1676"/>
    <lineage>
        <taxon>Bacteria</taxon>
        <taxon>Bacillati</taxon>
        <taxon>Actinomycetota</taxon>
        <taxon>Actinomycetes</taxon>
        <taxon>Micrococcales</taxon>
        <taxon>Micrococcaceae</taxon>
        <taxon>Pseudarthrobacter</taxon>
    </lineage>
</organism>
<evidence type="ECO:0000313" key="3">
    <source>
        <dbReference type="Proteomes" id="UP000596938"/>
    </source>
</evidence>
<reference evidence="3" key="1">
    <citation type="journal article" date="2019" name="Int. J. Syst. Evol. Microbiol.">
        <title>The Global Catalogue of Microorganisms (GCM) 10K type strain sequencing project: providing services to taxonomists for standard genome sequencing and annotation.</title>
        <authorList>
            <consortium name="The Broad Institute Genomics Platform"/>
            <consortium name="The Broad Institute Genome Sequencing Center for Infectious Disease"/>
            <person name="Wu L."/>
            <person name="Ma J."/>
        </authorList>
    </citation>
    <scope>NUCLEOTIDE SEQUENCE [LARGE SCALE GENOMIC DNA]</scope>
    <source>
        <strain evidence="3">CGMCC 1.1927</strain>
    </source>
</reference>
<gene>
    <name evidence="2" type="ORF">GCM10011577_38950</name>
</gene>
<name>A0ABQ1Y2C6_9MICC</name>
<comment type="caution">
    <text evidence="2">The sequence shown here is derived from an EMBL/GenBank/DDBJ whole genome shotgun (WGS) entry which is preliminary data.</text>
</comment>
<protein>
    <recommendedName>
        <fullName evidence="1">DUF4326 domain-containing protein</fullName>
    </recommendedName>
</protein>
<feature type="domain" description="DUF4326" evidence="1">
    <location>
        <begin position="10"/>
        <end position="117"/>
    </location>
</feature>
<dbReference type="RefSeq" id="WP_229666553.1">
    <property type="nucleotide sequence ID" value="NZ_BAAAWV010000001.1"/>
</dbReference>
<proteinExistence type="predicted"/>
<keyword evidence="3" id="KW-1185">Reference proteome</keyword>